<dbReference type="Proteomes" id="UP000087171">
    <property type="component" value="Chromosome Ca6"/>
</dbReference>
<keyword evidence="2" id="KW-1185">Reference proteome</keyword>
<gene>
    <name evidence="3" type="primary">LOC101510084</name>
    <name evidence="4" type="synonym">LOC101515555</name>
</gene>
<organism evidence="2 3">
    <name type="scientific">Cicer arietinum</name>
    <name type="common">Chickpea</name>
    <name type="synonym">Garbanzo</name>
    <dbReference type="NCBI Taxonomy" id="3827"/>
    <lineage>
        <taxon>Eukaryota</taxon>
        <taxon>Viridiplantae</taxon>
        <taxon>Streptophyta</taxon>
        <taxon>Embryophyta</taxon>
        <taxon>Tracheophyta</taxon>
        <taxon>Spermatophyta</taxon>
        <taxon>Magnoliopsida</taxon>
        <taxon>eudicotyledons</taxon>
        <taxon>Gunneridae</taxon>
        <taxon>Pentapetalae</taxon>
        <taxon>rosids</taxon>
        <taxon>fabids</taxon>
        <taxon>Fabales</taxon>
        <taxon>Fabaceae</taxon>
        <taxon>Papilionoideae</taxon>
        <taxon>50 kb inversion clade</taxon>
        <taxon>NPAAA clade</taxon>
        <taxon>Hologalegina</taxon>
        <taxon>IRL clade</taxon>
        <taxon>Cicereae</taxon>
        <taxon>Cicer</taxon>
    </lineage>
</organism>
<accession>A0A1S2YLX5</accession>
<dbReference type="InterPro" id="IPR054722">
    <property type="entry name" value="PolX-like_BBD"/>
</dbReference>
<dbReference type="RefSeq" id="XP_004506758.1">
    <property type="nucleotide sequence ID" value="XM_004506701.1"/>
</dbReference>
<dbReference type="GeneID" id="101510084"/>
<feature type="domain" description="Retrovirus-related Pol polyprotein from transposon TNT 1-94-like beta-barrel" evidence="1">
    <location>
        <begin position="182"/>
        <end position="262"/>
    </location>
</feature>
<protein>
    <submittedName>
        <fullName evidence="3">Uncharacterized protein LOC101510084</fullName>
    </submittedName>
    <submittedName>
        <fullName evidence="4">Uncharacterized protein LOC101515555</fullName>
    </submittedName>
</protein>
<name>A0A1S2YLX5_CICAR</name>
<dbReference type="KEGG" id="cam:101515555"/>
<dbReference type="STRING" id="3827.A0A1S2YLX5"/>
<dbReference type="Pfam" id="PF22936">
    <property type="entry name" value="Pol_BBD"/>
    <property type="match status" value="1"/>
</dbReference>
<dbReference type="OrthoDB" id="2015125at2759"/>
<reference evidence="3 4" key="2">
    <citation type="submission" date="2025-04" db="UniProtKB">
        <authorList>
            <consortium name="RefSeq"/>
        </authorList>
    </citation>
    <scope>IDENTIFICATION</scope>
    <source>
        <tissue evidence="3 4">Etiolated seedlings</tissue>
    </source>
</reference>
<dbReference type="PaxDb" id="3827-XP_004506758.1"/>
<dbReference type="AlphaFoldDB" id="A0A1S2YLX5"/>
<evidence type="ECO:0000259" key="1">
    <source>
        <dbReference type="Pfam" id="PF22936"/>
    </source>
</evidence>
<dbReference type="GeneID" id="101515555"/>
<evidence type="ECO:0000313" key="2">
    <source>
        <dbReference type="Proteomes" id="UP000087171"/>
    </source>
</evidence>
<sequence length="269" mass="30991">MASCGERLLEQKICEKILRSLHPRFDYIVCPIKESRDISSLSLEELQGSLKARKLRLKELEGKLRIKHCQLKSTRKVIKRRNEIITTKISSTKVMTNLYPHQEKEKEMLKTKGDQITFTKRRCSIIIVKSLVILPMNVDLEMENKKKKAEEEAYVAQEDDSDSDTMLLMATANEEPSQSLLWFRNIGCSNQLTSHKEWLVDIDTSRKSKIIFDYGRTLEAEGEGNIVIKRKDAKTTVIKNALYVTAMKKNIISIGQLIQKGYQVIMKNV</sequence>
<evidence type="ECO:0000313" key="3">
    <source>
        <dbReference type="RefSeq" id="XP_004506758.1"/>
    </source>
</evidence>
<proteinExistence type="predicted"/>
<dbReference type="KEGG" id="cam:101510084"/>
<evidence type="ECO:0000313" key="4">
    <source>
        <dbReference type="RefSeq" id="XP_004517205.1"/>
    </source>
</evidence>
<reference evidence="2" key="1">
    <citation type="journal article" date="2013" name="Nat. Biotechnol.">
        <title>Draft genome sequence of chickpea (Cicer arietinum) provides a resource for trait improvement.</title>
        <authorList>
            <person name="Varshney R.K."/>
            <person name="Song C."/>
            <person name="Saxena R.K."/>
            <person name="Azam S."/>
            <person name="Yu S."/>
            <person name="Sharpe A.G."/>
            <person name="Cannon S."/>
            <person name="Baek J."/>
            <person name="Rosen B.D."/>
            <person name="Tar'an B."/>
            <person name="Millan T."/>
            <person name="Zhang X."/>
            <person name="Ramsay L.D."/>
            <person name="Iwata A."/>
            <person name="Wang Y."/>
            <person name="Nelson W."/>
            <person name="Farmer A.D."/>
            <person name="Gaur P.M."/>
            <person name="Soderlund C."/>
            <person name="Penmetsa R.V."/>
            <person name="Xu C."/>
            <person name="Bharti A.K."/>
            <person name="He W."/>
            <person name="Winter P."/>
            <person name="Zhao S."/>
            <person name="Hane J.K."/>
            <person name="Carrasquilla-Garcia N."/>
            <person name="Condie J.A."/>
            <person name="Upadhyaya H.D."/>
            <person name="Luo M.C."/>
            <person name="Thudi M."/>
            <person name="Gowda C.L."/>
            <person name="Singh N.P."/>
            <person name="Lichtenzveig J."/>
            <person name="Gali K.K."/>
            <person name="Rubio J."/>
            <person name="Nadarajan N."/>
            <person name="Dolezel J."/>
            <person name="Bansal K.C."/>
            <person name="Xu X."/>
            <person name="Edwards D."/>
            <person name="Zhang G."/>
            <person name="Kahl G."/>
            <person name="Gil J."/>
            <person name="Singh K.B."/>
            <person name="Datta S.K."/>
            <person name="Jackson S.A."/>
            <person name="Wang J."/>
            <person name="Cook D.R."/>
        </authorList>
    </citation>
    <scope>NUCLEOTIDE SEQUENCE [LARGE SCALE GENOMIC DNA]</scope>
    <source>
        <strain evidence="2">cv. CDC Frontier</strain>
    </source>
</reference>
<dbReference type="RefSeq" id="XP_004517205.1">
    <property type="nucleotide sequence ID" value="XM_004517148.1"/>
</dbReference>
<dbReference type="eggNOG" id="KOG0017">
    <property type="taxonomic scope" value="Eukaryota"/>
</dbReference>